<feature type="transmembrane region" description="Helical" evidence="2">
    <location>
        <begin position="69"/>
        <end position="89"/>
    </location>
</feature>
<organism evidence="3 4">
    <name type="scientific">Tahibacter aquaticus</name>
    <dbReference type="NCBI Taxonomy" id="520092"/>
    <lineage>
        <taxon>Bacteria</taxon>
        <taxon>Pseudomonadati</taxon>
        <taxon>Pseudomonadota</taxon>
        <taxon>Gammaproteobacteria</taxon>
        <taxon>Lysobacterales</taxon>
        <taxon>Rhodanobacteraceae</taxon>
        <taxon>Tahibacter</taxon>
    </lineage>
</organism>
<dbReference type="Proteomes" id="UP000295293">
    <property type="component" value="Unassembled WGS sequence"/>
</dbReference>
<dbReference type="RefSeq" id="WP_133818427.1">
    <property type="nucleotide sequence ID" value="NZ_SNZH01000005.1"/>
</dbReference>
<dbReference type="EMBL" id="SNZH01000005">
    <property type="protein sequence ID" value="TDR44911.1"/>
    <property type="molecule type" value="Genomic_DNA"/>
</dbReference>
<keyword evidence="4" id="KW-1185">Reference proteome</keyword>
<reference evidence="3 4" key="1">
    <citation type="submission" date="2019-03" db="EMBL/GenBank/DDBJ databases">
        <title>Genomic Encyclopedia of Type Strains, Phase IV (KMG-IV): sequencing the most valuable type-strain genomes for metagenomic binning, comparative biology and taxonomic classification.</title>
        <authorList>
            <person name="Goeker M."/>
        </authorList>
    </citation>
    <scope>NUCLEOTIDE SEQUENCE [LARGE SCALE GENOMIC DNA]</scope>
    <source>
        <strain evidence="3 4">DSM 21667</strain>
    </source>
</reference>
<dbReference type="OrthoDB" id="6003102at2"/>
<dbReference type="AlphaFoldDB" id="A0A4R6Z075"/>
<keyword evidence="2" id="KW-0472">Membrane</keyword>
<evidence type="ECO:0000256" key="2">
    <source>
        <dbReference type="SAM" id="Phobius"/>
    </source>
</evidence>
<accession>A0A4R6Z075</accession>
<evidence type="ECO:0000313" key="4">
    <source>
        <dbReference type="Proteomes" id="UP000295293"/>
    </source>
</evidence>
<name>A0A4R6Z075_9GAMM</name>
<evidence type="ECO:0000313" key="3">
    <source>
        <dbReference type="EMBL" id="TDR44911.1"/>
    </source>
</evidence>
<feature type="compositionally biased region" description="Basic and acidic residues" evidence="1">
    <location>
        <begin position="162"/>
        <end position="178"/>
    </location>
</feature>
<dbReference type="Pfam" id="PF13994">
    <property type="entry name" value="PgaD"/>
    <property type="match status" value="1"/>
</dbReference>
<feature type="transmembrane region" description="Helical" evidence="2">
    <location>
        <begin position="21"/>
        <end position="49"/>
    </location>
</feature>
<sequence length="184" mass="20407">MSTDSLIISLPHRQSAAQRSLYASLTALAWFGWIFLWLPLITALAWAMGLDLAYARVVLDDAAHGASDLLFLLRAGLICATVFLGWALYNRWRYGRQERRRGVTTVSHETIAHYFGADSIVSQRLRNQRRSVLHVDASGRPVRAVIDPPLRHSIAAPAAADDGEHGYDLRPATSEHPEALTPVK</sequence>
<gene>
    <name evidence="3" type="ORF">DFR29_10594</name>
</gene>
<keyword evidence="2" id="KW-1133">Transmembrane helix</keyword>
<dbReference type="InterPro" id="IPR023829">
    <property type="entry name" value="PGA_PgaD"/>
</dbReference>
<dbReference type="GO" id="GO:0043709">
    <property type="term" value="P:cell adhesion involved in single-species biofilm formation"/>
    <property type="evidence" value="ECO:0007669"/>
    <property type="project" value="InterPro"/>
</dbReference>
<keyword evidence="2" id="KW-0812">Transmembrane</keyword>
<proteinExistence type="predicted"/>
<comment type="caution">
    <text evidence="3">The sequence shown here is derived from an EMBL/GenBank/DDBJ whole genome shotgun (WGS) entry which is preliminary data.</text>
</comment>
<protein>
    <submittedName>
        <fullName evidence="3">Poly-beta-1,6-N-acetyl-D-glucosamine biosynthesis protein PgaD</fullName>
    </submittedName>
</protein>
<feature type="region of interest" description="Disordered" evidence="1">
    <location>
        <begin position="160"/>
        <end position="184"/>
    </location>
</feature>
<dbReference type="NCBIfam" id="TIGR03940">
    <property type="entry name" value="PGA_PgaD"/>
    <property type="match status" value="1"/>
</dbReference>
<evidence type="ECO:0000256" key="1">
    <source>
        <dbReference type="SAM" id="MobiDB-lite"/>
    </source>
</evidence>